<accession>A0ABV2Q7N5</accession>
<dbReference type="EMBL" id="JBEPSH010000004">
    <property type="protein sequence ID" value="MET4577014.1"/>
    <property type="molecule type" value="Genomic_DNA"/>
</dbReference>
<sequence>MTPSTSLASASPADSAPEAVVPVIFRGRLKGLYPLYRSFELWSEADGLRMSAAMSFYGILSLAPLLVLIVAAMGWWLDREMLVGSLTEQIRQLVGARGAEVISAALESAQEPQQGIFASILAFGLLLMGATGVFAELQSAFERLWTQGSGVVARGEWWHTATLRLRGIAYVLAIGFLMLVSLVVSSFLGILERWGGQYMGSQELLAVVNQAVSLLIIAGLFVALMRMSAGPQPRLRHLVTGAAVGAVLFGLGKYALALYLSTAAVVSAYGAAGSLVVLLMWIYFASAVLLYAASCARVLAEQQGDFARTSIPPASDDAALSETPTLKTDLKDLRKTTAGLSALVEEHQRGRHHSSTPSVGKGVGDSRVDLDGFSPTVGVWAMVAAVGGYLVSRRFAGKYEAPPVVSAGPKVRGMRAPNPTPLPPPPPSPTPPRTVLPSAAATGARVLKTAAAFRHVPPKLASFGFAAAGLISKWRRYQAERALSDSLSAVRADIRALRRARAKRRV</sequence>
<evidence type="ECO:0000256" key="6">
    <source>
        <dbReference type="SAM" id="MobiDB-lite"/>
    </source>
</evidence>
<evidence type="ECO:0000256" key="2">
    <source>
        <dbReference type="ARBA" id="ARBA00022475"/>
    </source>
</evidence>
<dbReference type="Pfam" id="PF03631">
    <property type="entry name" value="Virul_fac_BrkB"/>
    <property type="match status" value="1"/>
</dbReference>
<feature type="transmembrane region" description="Helical" evidence="7">
    <location>
        <begin position="56"/>
        <end position="77"/>
    </location>
</feature>
<comment type="subcellular location">
    <subcellularLocation>
        <location evidence="1">Cell membrane</location>
        <topology evidence="1">Multi-pass membrane protein</topology>
    </subcellularLocation>
</comment>
<feature type="transmembrane region" description="Helical" evidence="7">
    <location>
        <begin position="237"/>
        <end position="260"/>
    </location>
</feature>
<evidence type="ECO:0000256" key="4">
    <source>
        <dbReference type="ARBA" id="ARBA00022989"/>
    </source>
</evidence>
<evidence type="ECO:0000256" key="1">
    <source>
        <dbReference type="ARBA" id="ARBA00004651"/>
    </source>
</evidence>
<evidence type="ECO:0000256" key="7">
    <source>
        <dbReference type="SAM" id="Phobius"/>
    </source>
</evidence>
<gene>
    <name evidence="8" type="ORF">ABIE13_002125</name>
</gene>
<dbReference type="Proteomes" id="UP001549320">
    <property type="component" value="Unassembled WGS sequence"/>
</dbReference>
<comment type="caution">
    <text evidence="8">The sequence shown here is derived from an EMBL/GenBank/DDBJ whole genome shotgun (WGS) entry which is preliminary data.</text>
</comment>
<dbReference type="PANTHER" id="PTHR30213:SF1">
    <property type="entry name" value="INNER MEMBRANE PROTEIN YHJD"/>
    <property type="match status" value="1"/>
</dbReference>
<feature type="transmembrane region" description="Helical" evidence="7">
    <location>
        <begin position="168"/>
        <end position="191"/>
    </location>
</feature>
<reference evidence="8 9" key="1">
    <citation type="submission" date="2024-06" db="EMBL/GenBank/DDBJ databases">
        <title>Sorghum-associated microbial communities from plants grown in Nebraska, USA.</title>
        <authorList>
            <person name="Schachtman D."/>
        </authorList>
    </citation>
    <scope>NUCLEOTIDE SEQUENCE [LARGE SCALE GENOMIC DNA]</scope>
    <source>
        <strain evidence="8 9">2709</strain>
    </source>
</reference>
<feature type="transmembrane region" description="Helical" evidence="7">
    <location>
        <begin position="116"/>
        <end position="135"/>
    </location>
</feature>
<evidence type="ECO:0000256" key="5">
    <source>
        <dbReference type="ARBA" id="ARBA00023136"/>
    </source>
</evidence>
<dbReference type="RefSeq" id="WP_354443072.1">
    <property type="nucleotide sequence ID" value="NZ_JBEPSH010000004.1"/>
</dbReference>
<feature type="transmembrane region" description="Helical" evidence="7">
    <location>
        <begin position="203"/>
        <end position="225"/>
    </location>
</feature>
<proteinExistence type="predicted"/>
<feature type="compositionally biased region" description="Pro residues" evidence="6">
    <location>
        <begin position="418"/>
        <end position="433"/>
    </location>
</feature>
<feature type="transmembrane region" description="Helical" evidence="7">
    <location>
        <begin position="266"/>
        <end position="293"/>
    </location>
</feature>
<keyword evidence="5 7" id="KW-0472">Membrane</keyword>
<keyword evidence="4 7" id="KW-1133">Transmembrane helix</keyword>
<evidence type="ECO:0000313" key="8">
    <source>
        <dbReference type="EMBL" id="MET4577014.1"/>
    </source>
</evidence>
<evidence type="ECO:0000256" key="3">
    <source>
        <dbReference type="ARBA" id="ARBA00022692"/>
    </source>
</evidence>
<evidence type="ECO:0000313" key="9">
    <source>
        <dbReference type="Proteomes" id="UP001549320"/>
    </source>
</evidence>
<organism evidence="8 9">
    <name type="scientific">Ottowia thiooxydans</name>
    <dbReference type="NCBI Taxonomy" id="219182"/>
    <lineage>
        <taxon>Bacteria</taxon>
        <taxon>Pseudomonadati</taxon>
        <taxon>Pseudomonadota</taxon>
        <taxon>Betaproteobacteria</taxon>
        <taxon>Burkholderiales</taxon>
        <taxon>Comamonadaceae</taxon>
        <taxon>Ottowia</taxon>
    </lineage>
</organism>
<keyword evidence="3 7" id="KW-0812">Transmembrane</keyword>
<feature type="region of interest" description="Disordered" evidence="6">
    <location>
        <begin position="408"/>
        <end position="433"/>
    </location>
</feature>
<dbReference type="PANTHER" id="PTHR30213">
    <property type="entry name" value="INNER MEMBRANE PROTEIN YHJD"/>
    <property type="match status" value="1"/>
</dbReference>
<keyword evidence="2" id="KW-1003">Cell membrane</keyword>
<dbReference type="InterPro" id="IPR017039">
    <property type="entry name" value="Virul_fac_BrkB"/>
</dbReference>
<protein>
    <submittedName>
        <fullName evidence="8">YihY family inner membrane protein</fullName>
    </submittedName>
</protein>
<keyword evidence="9" id="KW-1185">Reference proteome</keyword>
<name>A0ABV2Q7N5_9BURK</name>